<gene>
    <name evidence="1" type="ORF">CPELLU_LOCUS19007</name>
</gene>
<reference evidence="1" key="1">
    <citation type="submission" date="2021-06" db="EMBL/GenBank/DDBJ databases">
        <authorList>
            <person name="Kallberg Y."/>
            <person name="Tangrot J."/>
            <person name="Rosling A."/>
        </authorList>
    </citation>
    <scope>NUCLEOTIDE SEQUENCE</scope>
    <source>
        <strain evidence="1">FL966</strain>
    </source>
</reference>
<evidence type="ECO:0000313" key="2">
    <source>
        <dbReference type="Proteomes" id="UP000789759"/>
    </source>
</evidence>
<dbReference type="Proteomes" id="UP000789759">
    <property type="component" value="Unassembled WGS sequence"/>
</dbReference>
<dbReference type="EMBL" id="CAJVQA010041856">
    <property type="protein sequence ID" value="CAG8814303.1"/>
    <property type="molecule type" value="Genomic_DNA"/>
</dbReference>
<comment type="caution">
    <text evidence="1">The sequence shown here is derived from an EMBL/GenBank/DDBJ whole genome shotgun (WGS) entry which is preliminary data.</text>
</comment>
<accession>A0A9N9K948</accession>
<dbReference type="OrthoDB" id="2440147at2759"/>
<name>A0A9N9K948_9GLOM</name>
<keyword evidence="2" id="KW-1185">Reference proteome</keyword>
<protein>
    <submittedName>
        <fullName evidence="1">592_t:CDS:1</fullName>
    </submittedName>
</protein>
<organism evidence="1 2">
    <name type="scientific">Cetraspora pellucida</name>
    <dbReference type="NCBI Taxonomy" id="1433469"/>
    <lineage>
        <taxon>Eukaryota</taxon>
        <taxon>Fungi</taxon>
        <taxon>Fungi incertae sedis</taxon>
        <taxon>Mucoromycota</taxon>
        <taxon>Glomeromycotina</taxon>
        <taxon>Glomeromycetes</taxon>
        <taxon>Diversisporales</taxon>
        <taxon>Gigasporaceae</taxon>
        <taxon>Cetraspora</taxon>
    </lineage>
</organism>
<sequence length="134" mass="15537">RGAKNFEELKMVNDITCATFKESAQHRGFLENDNEHRLLAFGDITDMQQLWNKNFDAMAEDFAYKGILEGQHQIQAVLQSLNIFLQRHIKTVNDYDLPELLQMNTADLPRTILEELSYHITQEDLDKANILNEA</sequence>
<dbReference type="AlphaFoldDB" id="A0A9N9K948"/>
<evidence type="ECO:0000313" key="1">
    <source>
        <dbReference type="EMBL" id="CAG8814303.1"/>
    </source>
</evidence>
<proteinExistence type="predicted"/>
<feature type="non-terminal residue" evidence="1">
    <location>
        <position position="134"/>
    </location>
</feature>